<organism evidence="2 3">
    <name type="scientific">Hypsibius exemplaris</name>
    <name type="common">Freshwater tardigrade</name>
    <dbReference type="NCBI Taxonomy" id="2072580"/>
    <lineage>
        <taxon>Eukaryota</taxon>
        <taxon>Metazoa</taxon>
        <taxon>Ecdysozoa</taxon>
        <taxon>Tardigrada</taxon>
        <taxon>Eutardigrada</taxon>
        <taxon>Parachela</taxon>
        <taxon>Hypsibioidea</taxon>
        <taxon>Hypsibiidae</taxon>
        <taxon>Hypsibius</taxon>
    </lineage>
</organism>
<comment type="caution">
    <text evidence="2">The sequence shown here is derived from an EMBL/GenBank/DDBJ whole genome shotgun (WGS) entry which is preliminary data.</text>
</comment>
<sequence length="264" mass="30096">MGGRTYRATSAEFGTDECNGFQDVPSLRGSLGRDCGADLPFRDMEFRRTRRKLPATAGTFRDFKQAAVKKQTCSVRERGWGRKRVASCSFICLMRKSSRKQDRFYAAEILSRHRIPPRTRSGVPRPELENLLLDKDGHIKIAVFGLCKEYINVRCTNKDLLWHAGVFGTRKCWMRTTTDALSIWWGLGVVLYEVSDPQARPFRDDPRTPRYFDEVFTGESVELTPPRIGQLSAITEEAEGAPYFEEFSYHADRASMGSSAQWTT</sequence>
<dbReference type="Gene3D" id="1.10.510.10">
    <property type="entry name" value="Transferase(Phosphotransferase) domain 1"/>
    <property type="match status" value="1"/>
</dbReference>
<protein>
    <recommendedName>
        <fullName evidence="1">Protein kinase C-terminal domain-containing protein</fullName>
    </recommendedName>
</protein>
<evidence type="ECO:0000313" key="2">
    <source>
        <dbReference type="EMBL" id="OQV11396.1"/>
    </source>
</evidence>
<reference evidence="3" key="1">
    <citation type="submission" date="2017-01" db="EMBL/GenBank/DDBJ databases">
        <title>Comparative genomics of anhydrobiosis in the tardigrade Hypsibius dujardini.</title>
        <authorList>
            <person name="Yoshida Y."/>
            <person name="Koutsovoulos G."/>
            <person name="Laetsch D."/>
            <person name="Stevens L."/>
            <person name="Kumar S."/>
            <person name="Horikawa D."/>
            <person name="Ishino K."/>
            <person name="Komine S."/>
            <person name="Tomita M."/>
            <person name="Blaxter M."/>
            <person name="Arakawa K."/>
        </authorList>
    </citation>
    <scope>NUCLEOTIDE SEQUENCE [LARGE SCALE GENOMIC DNA]</scope>
    <source>
        <strain evidence="3">Z151</strain>
    </source>
</reference>
<dbReference type="InterPro" id="IPR011009">
    <property type="entry name" value="Kinase-like_dom_sf"/>
</dbReference>
<dbReference type="EMBL" id="MTYJ01000172">
    <property type="protein sequence ID" value="OQV11396.1"/>
    <property type="molecule type" value="Genomic_DNA"/>
</dbReference>
<dbReference type="AlphaFoldDB" id="A0A1W0W863"/>
<dbReference type="InterPro" id="IPR017892">
    <property type="entry name" value="Pkinase_C"/>
</dbReference>
<accession>A0A1W0W863</accession>
<keyword evidence="3" id="KW-1185">Reference proteome</keyword>
<evidence type="ECO:0000313" key="3">
    <source>
        <dbReference type="Proteomes" id="UP000192578"/>
    </source>
</evidence>
<dbReference type="GO" id="GO:0004674">
    <property type="term" value="F:protein serine/threonine kinase activity"/>
    <property type="evidence" value="ECO:0007669"/>
    <property type="project" value="InterPro"/>
</dbReference>
<evidence type="ECO:0000259" key="1">
    <source>
        <dbReference type="Pfam" id="PF00433"/>
    </source>
</evidence>
<proteinExistence type="predicted"/>
<dbReference type="OrthoDB" id="63267at2759"/>
<feature type="domain" description="Protein kinase C-terminal" evidence="1">
    <location>
        <begin position="210"/>
        <end position="249"/>
    </location>
</feature>
<gene>
    <name evidence="2" type="ORF">BV898_14273</name>
</gene>
<name>A0A1W0W863_HYPEX</name>
<dbReference type="Pfam" id="PF00433">
    <property type="entry name" value="Pkinase_C"/>
    <property type="match status" value="1"/>
</dbReference>
<dbReference type="SUPFAM" id="SSF56112">
    <property type="entry name" value="Protein kinase-like (PK-like)"/>
    <property type="match status" value="1"/>
</dbReference>
<dbReference type="GO" id="GO:0005524">
    <property type="term" value="F:ATP binding"/>
    <property type="evidence" value="ECO:0007669"/>
    <property type="project" value="InterPro"/>
</dbReference>
<dbReference type="Proteomes" id="UP000192578">
    <property type="component" value="Unassembled WGS sequence"/>
</dbReference>